<dbReference type="EnsemblFungi" id="MAPG_10736T0">
    <property type="protein sequence ID" value="MAPG_10736T0"/>
    <property type="gene ID" value="MAPG_10736"/>
</dbReference>
<reference evidence="4" key="1">
    <citation type="submission" date="2010-05" db="EMBL/GenBank/DDBJ databases">
        <title>The genome sequence of Magnaporthe poae strain ATCC 64411.</title>
        <authorList>
            <person name="Ma L.-J."/>
            <person name="Dead R."/>
            <person name="Young S."/>
            <person name="Zeng Q."/>
            <person name="Koehrsen M."/>
            <person name="Alvarado L."/>
            <person name="Berlin A."/>
            <person name="Chapman S.B."/>
            <person name="Chen Z."/>
            <person name="Freedman E."/>
            <person name="Gellesch M."/>
            <person name="Goldberg J."/>
            <person name="Griggs A."/>
            <person name="Gujja S."/>
            <person name="Heilman E.R."/>
            <person name="Heiman D."/>
            <person name="Hepburn T."/>
            <person name="Howarth C."/>
            <person name="Jen D."/>
            <person name="Larson L."/>
            <person name="Mehta T."/>
            <person name="Neiman D."/>
            <person name="Pearson M."/>
            <person name="Roberts A."/>
            <person name="Saif S."/>
            <person name="Shea T."/>
            <person name="Shenoy N."/>
            <person name="Sisk P."/>
            <person name="Stolte C."/>
            <person name="Sykes S."/>
            <person name="Walk T."/>
            <person name="White J."/>
            <person name="Yandava C."/>
            <person name="Haas B."/>
            <person name="Nusbaum C."/>
            <person name="Birren B."/>
        </authorList>
    </citation>
    <scope>NUCLEOTIDE SEQUENCE [LARGE SCALE GENOMIC DNA]</scope>
    <source>
        <strain evidence="4">ATCC 64411 / 73-15</strain>
    </source>
</reference>
<protein>
    <submittedName>
        <fullName evidence="2 3">Uncharacterized protein</fullName>
    </submittedName>
</protein>
<dbReference type="AlphaFoldDB" id="A0A0C4EDD8"/>
<evidence type="ECO:0000313" key="4">
    <source>
        <dbReference type="Proteomes" id="UP000011715"/>
    </source>
</evidence>
<evidence type="ECO:0000256" key="1">
    <source>
        <dbReference type="SAM" id="MobiDB-lite"/>
    </source>
</evidence>
<proteinExistence type="predicted"/>
<reference evidence="3" key="5">
    <citation type="submission" date="2015-06" db="UniProtKB">
        <authorList>
            <consortium name="EnsemblFungi"/>
        </authorList>
    </citation>
    <scope>IDENTIFICATION</scope>
    <source>
        <strain evidence="3">ATCC 64411</strain>
    </source>
</reference>
<reference evidence="2" key="3">
    <citation type="submission" date="2011-03" db="EMBL/GenBank/DDBJ databases">
        <title>Annotation of Magnaporthe poae ATCC 64411.</title>
        <authorList>
            <person name="Ma L.-J."/>
            <person name="Dead R."/>
            <person name="Young S.K."/>
            <person name="Zeng Q."/>
            <person name="Gargeya S."/>
            <person name="Fitzgerald M."/>
            <person name="Haas B."/>
            <person name="Abouelleil A."/>
            <person name="Alvarado L."/>
            <person name="Arachchi H.M."/>
            <person name="Berlin A."/>
            <person name="Brown A."/>
            <person name="Chapman S.B."/>
            <person name="Chen Z."/>
            <person name="Dunbar C."/>
            <person name="Freedman E."/>
            <person name="Gearin G."/>
            <person name="Gellesch M."/>
            <person name="Goldberg J."/>
            <person name="Griggs A."/>
            <person name="Gujja S."/>
            <person name="Heiman D."/>
            <person name="Howarth C."/>
            <person name="Larson L."/>
            <person name="Lui A."/>
            <person name="MacDonald P.J.P."/>
            <person name="Mehta T."/>
            <person name="Montmayeur A."/>
            <person name="Murphy C."/>
            <person name="Neiman D."/>
            <person name="Pearson M."/>
            <person name="Priest M."/>
            <person name="Roberts A."/>
            <person name="Saif S."/>
            <person name="Shea T."/>
            <person name="Shenoy N."/>
            <person name="Sisk P."/>
            <person name="Stolte C."/>
            <person name="Sykes S."/>
            <person name="Yandava C."/>
            <person name="Wortman J."/>
            <person name="Nusbaum C."/>
            <person name="Birren B."/>
        </authorList>
    </citation>
    <scope>NUCLEOTIDE SEQUENCE</scope>
    <source>
        <strain evidence="2">ATCC 64411</strain>
    </source>
</reference>
<keyword evidence="4" id="KW-1185">Reference proteome</keyword>
<accession>A0A0C4EDD8</accession>
<evidence type="ECO:0000313" key="3">
    <source>
        <dbReference type="EnsemblFungi" id="MAPG_10736T0"/>
    </source>
</evidence>
<evidence type="ECO:0000313" key="2">
    <source>
        <dbReference type="EMBL" id="KLU91788.1"/>
    </source>
</evidence>
<sequence length="109" mass="11696">MPTVTTRSLDADMTTRSLDADMTTRSLDADMTTRSLDADMTTRSLDADVTTRNTDSARPRQGSSFAPIKSGRHAQVMGILSAVECSHGEDISGCTVCLVGSEYEKALFS</sequence>
<organism evidence="3 4">
    <name type="scientific">Magnaporthiopsis poae (strain ATCC 64411 / 73-15)</name>
    <name type="common">Kentucky bluegrass fungus</name>
    <name type="synonym">Magnaporthe poae</name>
    <dbReference type="NCBI Taxonomy" id="644358"/>
    <lineage>
        <taxon>Eukaryota</taxon>
        <taxon>Fungi</taxon>
        <taxon>Dikarya</taxon>
        <taxon>Ascomycota</taxon>
        <taxon>Pezizomycotina</taxon>
        <taxon>Sordariomycetes</taxon>
        <taxon>Sordariomycetidae</taxon>
        <taxon>Magnaporthales</taxon>
        <taxon>Magnaporthaceae</taxon>
        <taxon>Magnaporthiopsis</taxon>
    </lineage>
</organism>
<name>A0A0C4EDD8_MAGP6</name>
<reference evidence="3" key="4">
    <citation type="journal article" date="2015" name="G3 (Bethesda)">
        <title>Genome sequences of three phytopathogenic species of the Magnaporthaceae family of fungi.</title>
        <authorList>
            <person name="Okagaki L.H."/>
            <person name="Nunes C.C."/>
            <person name="Sailsbery J."/>
            <person name="Clay B."/>
            <person name="Brown D."/>
            <person name="John T."/>
            <person name="Oh Y."/>
            <person name="Young N."/>
            <person name="Fitzgerald M."/>
            <person name="Haas B.J."/>
            <person name="Zeng Q."/>
            <person name="Young S."/>
            <person name="Adiconis X."/>
            <person name="Fan L."/>
            <person name="Levin J.Z."/>
            <person name="Mitchell T.K."/>
            <person name="Okubara P.A."/>
            <person name="Farman M.L."/>
            <person name="Kohn L.M."/>
            <person name="Birren B."/>
            <person name="Ma L.-J."/>
            <person name="Dean R.A."/>
        </authorList>
    </citation>
    <scope>NUCLEOTIDE SEQUENCE</scope>
    <source>
        <strain evidence="3">ATCC 64411 / 73-15</strain>
    </source>
</reference>
<feature type="region of interest" description="Disordered" evidence="1">
    <location>
        <begin position="43"/>
        <end position="69"/>
    </location>
</feature>
<dbReference type="EMBL" id="GL876978">
    <property type="protein sequence ID" value="KLU91788.1"/>
    <property type="molecule type" value="Genomic_DNA"/>
</dbReference>
<feature type="compositionally biased region" description="Polar residues" evidence="1">
    <location>
        <begin position="50"/>
        <end position="64"/>
    </location>
</feature>
<dbReference type="VEuPathDB" id="FungiDB:MAPG_10736"/>
<dbReference type="Proteomes" id="UP000011715">
    <property type="component" value="Unassembled WGS sequence"/>
</dbReference>
<gene>
    <name evidence="2" type="ORF">MAPG_10736</name>
</gene>
<reference evidence="2" key="2">
    <citation type="submission" date="2010-05" db="EMBL/GenBank/DDBJ databases">
        <title>The Genome Sequence of Magnaporthe poae strain ATCC 64411.</title>
        <authorList>
            <consortium name="The Broad Institute Genome Sequencing Platform"/>
            <consortium name="Broad Institute Genome Sequencing Center for Infectious Disease"/>
            <person name="Ma L.-J."/>
            <person name="Dead R."/>
            <person name="Young S."/>
            <person name="Zeng Q."/>
            <person name="Koehrsen M."/>
            <person name="Alvarado L."/>
            <person name="Berlin A."/>
            <person name="Chapman S.B."/>
            <person name="Chen Z."/>
            <person name="Freedman E."/>
            <person name="Gellesch M."/>
            <person name="Goldberg J."/>
            <person name="Griggs A."/>
            <person name="Gujja S."/>
            <person name="Heilman E.R."/>
            <person name="Heiman D."/>
            <person name="Hepburn T."/>
            <person name="Howarth C."/>
            <person name="Jen D."/>
            <person name="Larson L."/>
            <person name="Mehta T."/>
            <person name="Neiman D."/>
            <person name="Pearson M."/>
            <person name="Roberts A."/>
            <person name="Saif S."/>
            <person name="Shea T."/>
            <person name="Shenoy N."/>
            <person name="Sisk P."/>
            <person name="Stolte C."/>
            <person name="Sykes S."/>
            <person name="Walk T."/>
            <person name="White J."/>
            <person name="Yandava C."/>
            <person name="Haas B."/>
            <person name="Nusbaum C."/>
            <person name="Birren B."/>
        </authorList>
    </citation>
    <scope>NUCLEOTIDE SEQUENCE</scope>
    <source>
        <strain evidence="2">ATCC 64411</strain>
    </source>
</reference>
<dbReference type="EMBL" id="ADBL01002652">
    <property type="status" value="NOT_ANNOTATED_CDS"/>
    <property type="molecule type" value="Genomic_DNA"/>
</dbReference>